<reference evidence="4" key="1">
    <citation type="submission" date="2023-08" db="EMBL/GenBank/DDBJ databases">
        <title>WGS of pathogenic bacterial species, Los Angeles County Public Health Laboratories.</title>
        <authorList>
            <person name="Garrigues J.M."/>
            <person name="Green N.M."/>
        </authorList>
    </citation>
    <scope>NUCLEOTIDE SEQUENCE</scope>
    <source>
        <strain evidence="4">LACPHL-BACT-2023-00068</strain>
    </source>
</reference>
<dbReference type="InterPro" id="IPR019251">
    <property type="entry name" value="DUF2231_TM"/>
</dbReference>
<evidence type="ECO:0000256" key="1">
    <source>
        <dbReference type="SAM" id="Phobius"/>
    </source>
</evidence>
<evidence type="ECO:0000313" key="4">
    <source>
        <dbReference type="EMBL" id="MDQ2310776.1"/>
    </source>
</evidence>
<feature type="transmembrane region" description="Helical" evidence="1">
    <location>
        <begin position="117"/>
        <end position="139"/>
    </location>
</feature>
<dbReference type="InterPro" id="IPR016923">
    <property type="entry name" value="UCP029509"/>
</dbReference>
<feature type="transmembrane region" description="Helical" evidence="1">
    <location>
        <begin position="52"/>
        <end position="74"/>
    </location>
</feature>
<evidence type="ECO:0000313" key="3">
    <source>
        <dbReference type="EMBL" id="EML1472444.1"/>
    </source>
</evidence>
<dbReference type="Pfam" id="PF09990">
    <property type="entry name" value="DUF2231"/>
    <property type="match status" value="1"/>
</dbReference>
<proteinExistence type="predicted"/>
<reference evidence="3" key="2">
    <citation type="submission" date="2024-02" db="EMBL/GenBank/DDBJ databases">
        <authorList>
            <consortium name="Clinical and Environmental Microbiology Branch: Whole genome sequencing antimicrobial resistance pathogens in the healthcare setting"/>
        </authorList>
    </citation>
    <scope>NUCLEOTIDE SEQUENCE</scope>
    <source>
        <strain evidence="3">2021DK-00143</strain>
    </source>
</reference>
<comment type="caution">
    <text evidence="3">The sequence shown here is derived from an EMBL/GenBank/DDBJ whole genome shotgun (WGS) entry which is preliminary data.</text>
</comment>
<dbReference type="EMBL" id="JAVDNV010000012">
    <property type="protein sequence ID" value="MDQ2310776.1"/>
    <property type="molecule type" value="Genomic_DNA"/>
</dbReference>
<feature type="transmembrane region" description="Helical" evidence="1">
    <location>
        <begin position="12"/>
        <end position="40"/>
    </location>
</feature>
<feature type="transmembrane region" description="Helical" evidence="1">
    <location>
        <begin position="86"/>
        <end position="105"/>
    </location>
</feature>
<sequence>MRENSYPQKNRFAAVIYNLLNPIPYGLFIAALIFDIIYLYSTNVMWGKSASWLIAFGLIFAIIPRLINLFQVWVGGRWPQLSAVKIHFWLNLVAIVAAILNSFVHSRDAYAIAPQNVIYSAITVGCLLVANIALSLGHVTEDRHD</sequence>
<feature type="domain" description="DUF2231" evidence="2">
    <location>
        <begin position="22"/>
        <end position="129"/>
    </location>
</feature>
<accession>A0AAI9DLW5</accession>
<protein>
    <recommendedName>
        <fullName evidence="2">DUF2231 domain-containing protein</fullName>
    </recommendedName>
</protein>
<evidence type="ECO:0000259" key="2">
    <source>
        <dbReference type="Pfam" id="PF09990"/>
    </source>
</evidence>
<dbReference type="GeneID" id="61385678"/>
<keyword evidence="1" id="KW-0472">Membrane</keyword>
<dbReference type="PIRSF" id="PIRSF029509">
    <property type="entry name" value="UCP029509"/>
    <property type="match status" value="1"/>
</dbReference>
<dbReference type="EMBL" id="ABLOKC030000017">
    <property type="protein sequence ID" value="EML1472444.1"/>
    <property type="molecule type" value="Genomic_DNA"/>
</dbReference>
<organism evidence="3">
    <name type="scientific">Pluralibacter gergoviae</name>
    <name type="common">Enterobacter gergoviae</name>
    <dbReference type="NCBI Taxonomy" id="61647"/>
    <lineage>
        <taxon>Bacteria</taxon>
        <taxon>Pseudomonadati</taxon>
        <taxon>Pseudomonadota</taxon>
        <taxon>Gammaproteobacteria</taxon>
        <taxon>Enterobacterales</taxon>
        <taxon>Enterobacteriaceae</taxon>
        <taxon>Pluralibacter</taxon>
    </lineage>
</organism>
<dbReference type="AlphaFoldDB" id="A0AAI9DLW5"/>
<dbReference type="Proteomes" id="UP001236270">
    <property type="component" value="Unassembled WGS sequence"/>
</dbReference>
<gene>
    <name evidence="3" type="ORF">QEG54_003196</name>
    <name evidence="4" type="ORF">RBJ30_16945</name>
</gene>
<name>A0AAI9DLW5_PLUGE</name>
<keyword evidence="1" id="KW-0812">Transmembrane</keyword>
<keyword evidence="1" id="KW-1133">Transmembrane helix</keyword>
<dbReference type="RefSeq" id="WP_048252815.1">
    <property type="nucleotide sequence ID" value="NZ_CACVCI010000001.1"/>
</dbReference>